<evidence type="ECO:0000256" key="2">
    <source>
        <dbReference type="ARBA" id="ARBA00022849"/>
    </source>
</evidence>
<evidence type="ECO:0000256" key="5">
    <source>
        <dbReference type="ARBA" id="ARBA00023284"/>
    </source>
</evidence>
<dbReference type="Gene3D" id="3.40.50.2300">
    <property type="match status" value="1"/>
</dbReference>
<dbReference type="InterPro" id="IPR023485">
    <property type="entry name" value="Ptyr_pPase"/>
</dbReference>
<dbReference type="SUPFAM" id="SSF52788">
    <property type="entry name" value="Phosphotyrosine protein phosphatases I"/>
    <property type="match status" value="1"/>
</dbReference>
<dbReference type="EMBL" id="PUFO01000016">
    <property type="protein sequence ID" value="TDG79938.1"/>
    <property type="molecule type" value="Genomic_DNA"/>
</dbReference>
<reference evidence="7 8" key="1">
    <citation type="journal article" date="2019" name="Appl. Microbiol. Biotechnol.">
        <title>Uncovering carbohydrate metabolism through a genotype-phenotype association study of 56 lactic acid bacteria genomes.</title>
        <authorList>
            <person name="Buron-Moles G."/>
            <person name="Chailyan A."/>
            <person name="Dolejs I."/>
            <person name="Forster J."/>
            <person name="Miks M.H."/>
        </authorList>
    </citation>
    <scope>NUCLEOTIDE SEQUENCE [LARGE SCALE GENOMIC DNA]</scope>
    <source>
        <strain evidence="7 8">ATCC 49373</strain>
    </source>
</reference>
<evidence type="ECO:0000313" key="7">
    <source>
        <dbReference type="EMBL" id="TDG79938.1"/>
    </source>
</evidence>
<evidence type="ECO:0000256" key="4">
    <source>
        <dbReference type="ARBA" id="ARBA00023157"/>
    </source>
</evidence>
<name>A0A4R5NS32_9LACO</name>
<dbReference type="OrthoDB" id="9784339at2"/>
<keyword evidence="2" id="KW-0059">Arsenical resistance</keyword>
<dbReference type="PANTHER" id="PTHR43428">
    <property type="entry name" value="ARSENATE REDUCTASE"/>
    <property type="match status" value="1"/>
</dbReference>
<dbReference type="AlphaFoldDB" id="A0A4R5NS32"/>
<keyword evidence="8" id="KW-1185">Reference proteome</keyword>
<dbReference type="GO" id="GO:0030612">
    <property type="term" value="F:arsenate reductase (thioredoxin) activity"/>
    <property type="evidence" value="ECO:0007669"/>
    <property type="project" value="InterPro"/>
</dbReference>
<accession>A0A4R5NS32</accession>
<keyword evidence="4" id="KW-1015">Disulfide bond</keyword>
<evidence type="ECO:0000256" key="1">
    <source>
        <dbReference type="ARBA" id="ARBA00022490"/>
    </source>
</evidence>
<dbReference type="Proteomes" id="UP000294854">
    <property type="component" value="Unassembled WGS sequence"/>
</dbReference>
<comment type="caution">
    <text evidence="7">The sequence shown here is derived from an EMBL/GenBank/DDBJ whole genome shotgun (WGS) entry which is preliminary data.</text>
</comment>
<feature type="domain" description="Phosphotyrosine protein phosphatase I" evidence="6">
    <location>
        <begin position="1"/>
        <end position="134"/>
    </location>
</feature>
<dbReference type="Pfam" id="PF01451">
    <property type="entry name" value="LMWPc"/>
    <property type="match status" value="1"/>
</dbReference>
<dbReference type="PANTHER" id="PTHR43428:SF1">
    <property type="entry name" value="ARSENATE REDUCTASE"/>
    <property type="match status" value="1"/>
</dbReference>
<keyword evidence="1" id="KW-0963">Cytoplasm</keyword>
<dbReference type="GO" id="GO:0004725">
    <property type="term" value="F:protein tyrosine phosphatase activity"/>
    <property type="evidence" value="ECO:0007669"/>
    <property type="project" value="InterPro"/>
</dbReference>
<evidence type="ECO:0000256" key="3">
    <source>
        <dbReference type="ARBA" id="ARBA00023002"/>
    </source>
</evidence>
<dbReference type="GO" id="GO:0046685">
    <property type="term" value="P:response to arsenic-containing substance"/>
    <property type="evidence" value="ECO:0007669"/>
    <property type="project" value="UniProtKB-KW"/>
</dbReference>
<dbReference type="InterPro" id="IPR014064">
    <property type="entry name" value="Arsenate_reductase_ArsC"/>
</dbReference>
<keyword evidence="3" id="KW-0560">Oxidoreductase</keyword>
<sequence>MQLYFLCTGNSCRSQMAEGFAKQIMPADWKIASAGIETHGLNARTVAVMAEKQIDISRNESKLIDHNYLMSSDYVITLCGDARDRCPVTPPSIKRLHWPLLDPAQATGTDEEIMLVFRDVRDEIENRVRQLKVELTQ</sequence>
<organism evidence="7 8">
    <name type="scientific">Secundilactobacillus malefermentans</name>
    <dbReference type="NCBI Taxonomy" id="176292"/>
    <lineage>
        <taxon>Bacteria</taxon>
        <taxon>Bacillati</taxon>
        <taxon>Bacillota</taxon>
        <taxon>Bacilli</taxon>
        <taxon>Lactobacillales</taxon>
        <taxon>Lactobacillaceae</taxon>
        <taxon>Secundilactobacillus</taxon>
    </lineage>
</organism>
<dbReference type="CDD" id="cd16345">
    <property type="entry name" value="LMWP_ArsC"/>
    <property type="match status" value="1"/>
</dbReference>
<evidence type="ECO:0000259" key="6">
    <source>
        <dbReference type="SMART" id="SM00226"/>
    </source>
</evidence>
<proteinExistence type="predicted"/>
<protein>
    <recommendedName>
        <fullName evidence="6">Phosphotyrosine protein phosphatase I domain-containing protein</fullName>
    </recommendedName>
</protein>
<dbReference type="InterPro" id="IPR036196">
    <property type="entry name" value="Ptyr_pPase_sf"/>
</dbReference>
<evidence type="ECO:0000313" key="8">
    <source>
        <dbReference type="Proteomes" id="UP000294854"/>
    </source>
</evidence>
<dbReference type="SMART" id="SM00226">
    <property type="entry name" value="LMWPc"/>
    <property type="match status" value="1"/>
</dbReference>
<keyword evidence="5" id="KW-0676">Redox-active center</keyword>
<dbReference type="RefSeq" id="WP_010620333.1">
    <property type="nucleotide sequence ID" value="NZ_CP042371.1"/>
</dbReference>
<dbReference type="STRING" id="1122149.FD44_GL001811"/>
<gene>
    <name evidence="7" type="ORF">C5L31_002157</name>
</gene>
<dbReference type="NCBIfam" id="TIGR02691">
    <property type="entry name" value="arsC_pI258_fam"/>
    <property type="match status" value="1"/>
</dbReference>